<dbReference type="PATRIC" id="fig|317.174.peg.3629"/>
<sequence>MLDRAKFEGSYNESGEFDWQAFTALELRLISLYRRMSDEDRQRVRRMTEVLSKIPDGPDIDKVHT</sequence>
<name>A0A085V4B3_PSESX</name>
<dbReference type="RefSeq" id="WP_047576618.1">
    <property type="nucleotide sequence ID" value="NZ_JPQT01000112.1"/>
</dbReference>
<accession>A0A085V4B3</accession>
<protein>
    <submittedName>
        <fullName evidence="1">Uncharacterized protein</fullName>
    </submittedName>
</protein>
<reference evidence="1 2" key="1">
    <citation type="submission" date="2014-07" db="EMBL/GenBank/DDBJ databases">
        <title>Draft Genome Sequences of Environmental Pseudomonas syringae strains.</title>
        <authorList>
            <person name="Baltrus D.A."/>
            <person name="Berge O."/>
            <person name="Morris C."/>
        </authorList>
    </citation>
    <scope>NUCLEOTIDE SEQUENCE [LARGE SCALE GENOMIC DNA]</scope>
    <source>
        <strain evidence="1 2">CEB003</strain>
    </source>
</reference>
<dbReference type="AlphaFoldDB" id="A0A085V4B3"/>
<organism evidence="1 2">
    <name type="scientific">Pseudomonas syringae</name>
    <dbReference type="NCBI Taxonomy" id="317"/>
    <lineage>
        <taxon>Bacteria</taxon>
        <taxon>Pseudomonadati</taxon>
        <taxon>Pseudomonadota</taxon>
        <taxon>Gammaproteobacteria</taxon>
        <taxon>Pseudomonadales</taxon>
        <taxon>Pseudomonadaceae</taxon>
        <taxon>Pseudomonas</taxon>
    </lineage>
</organism>
<evidence type="ECO:0000313" key="2">
    <source>
        <dbReference type="Proteomes" id="UP000028643"/>
    </source>
</evidence>
<evidence type="ECO:0000313" key="1">
    <source>
        <dbReference type="EMBL" id="KFE50276.1"/>
    </source>
</evidence>
<comment type="caution">
    <text evidence="1">The sequence shown here is derived from an EMBL/GenBank/DDBJ whole genome shotgun (WGS) entry which is preliminary data.</text>
</comment>
<gene>
    <name evidence="1" type="ORF">IV02_17770</name>
</gene>
<dbReference type="Proteomes" id="UP000028643">
    <property type="component" value="Unassembled WGS sequence"/>
</dbReference>
<dbReference type="EMBL" id="JPQT01000112">
    <property type="protein sequence ID" value="KFE50276.1"/>
    <property type="molecule type" value="Genomic_DNA"/>
</dbReference>
<proteinExistence type="predicted"/>